<accession>A0A238JAK8</accession>
<dbReference type="OrthoDB" id="6811967at2"/>
<dbReference type="InterPro" id="IPR029016">
    <property type="entry name" value="GAF-like_dom_sf"/>
</dbReference>
<evidence type="ECO:0000313" key="6">
    <source>
        <dbReference type="EMBL" id="SMX27244.1"/>
    </source>
</evidence>
<dbReference type="InterPro" id="IPR036388">
    <property type="entry name" value="WH-like_DNA-bd_sf"/>
</dbReference>
<evidence type="ECO:0000259" key="5">
    <source>
        <dbReference type="PROSITE" id="PS51078"/>
    </source>
</evidence>
<dbReference type="SUPFAM" id="SSF46785">
    <property type="entry name" value="Winged helix' DNA-binding domain"/>
    <property type="match status" value="1"/>
</dbReference>
<proteinExistence type="predicted"/>
<dbReference type="PANTHER" id="PTHR30136:SF24">
    <property type="entry name" value="HTH-TYPE TRANSCRIPTIONAL REPRESSOR ALLR"/>
    <property type="match status" value="1"/>
</dbReference>
<dbReference type="Pfam" id="PF09339">
    <property type="entry name" value="HTH_IclR"/>
    <property type="match status" value="1"/>
</dbReference>
<keyword evidence="2" id="KW-0238">DNA-binding</keyword>
<dbReference type="SMART" id="SM00346">
    <property type="entry name" value="HTH_ICLR"/>
    <property type="match status" value="1"/>
</dbReference>
<dbReference type="InterPro" id="IPR036390">
    <property type="entry name" value="WH_DNA-bd_sf"/>
</dbReference>
<dbReference type="PANTHER" id="PTHR30136">
    <property type="entry name" value="HELIX-TURN-HELIX TRANSCRIPTIONAL REGULATOR, ICLR FAMILY"/>
    <property type="match status" value="1"/>
</dbReference>
<feature type="domain" description="HTH iclR-type" evidence="4">
    <location>
        <begin position="1"/>
        <end position="63"/>
    </location>
</feature>
<evidence type="ECO:0000313" key="7">
    <source>
        <dbReference type="Proteomes" id="UP000225972"/>
    </source>
</evidence>
<dbReference type="GO" id="GO:0003700">
    <property type="term" value="F:DNA-binding transcription factor activity"/>
    <property type="evidence" value="ECO:0007669"/>
    <property type="project" value="TreeGrafter"/>
</dbReference>
<organism evidence="6 7">
    <name type="scientific">Pelagimonas phthalicica</name>
    <dbReference type="NCBI Taxonomy" id="1037362"/>
    <lineage>
        <taxon>Bacteria</taxon>
        <taxon>Pseudomonadati</taxon>
        <taxon>Pseudomonadota</taxon>
        <taxon>Alphaproteobacteria</taxon>
        <taxon>Rhodobacterales</taxon>
        <taxon>Roseobacteraceae</taxon>
        <taxon>Pelagimonas</taxon>
    </lineage>
</organism>
<protein>
    <submittedName>
        <fullName evidence="6">Transcriptional regulator KdgR</fullName>
    </submittedName>
</protein>
<dbReference type="Gene3D" id="1.10.10.10">
    <property type="entry name" value="Winged helix-like DNA-binding domain superfamily/Winged helix DNA-binding domain"/>
    <property type="match status" value="1"/>
</dbReference>
<dbReference type="InterPro" id="IPR050707">
    <property type="entry name" value="HTH_MetabolicPath_Reg"/>
</dbReference>
<keyword evidence="7" id="KW-1185">Reference proteome</keyword>
<dbReference type="PROSITE" id="PS51078">
    <property type="entry name" value="ICLR_ED"/>
    <property type="match status" value="1"/>
</dbReference>
<evidence type="ECO:0000256" key="1">
    <source>
        <dbReference type="ARBA" id="ARBA00023015"/>
    </source>
</evidence>
<keyword evidence="3" id="KW-0804">Transcription</keyword>
<dbReference type="Pfam" id="PF01614">
    <property type="entry name" value="IclR_C"/>
    <property type="match status" value="1"/>
</dbReference>
<dbReference type="GO" id="GO:0003677">
    <property type="term" value="F:DNA binding"/>
    <property type="evidence" value="ECO:0007669"/>
    <property type="project" value="UniProtKB-KW"/>
</dbReference>
<dbReference type="InterPro" id="IPR005471">
    <property type="entry name" value="Tscrpt_reg_IclR_N"/>
</dbReference>
<dbReference type="GO" id="GO:0045892">
    <property type="term" value="P:negative regulation of DNA-templated transcription"/>
    <property type="evidence" value="ECO:0007669"/>
    <property type="project" value="TreeGrafter"/>
</dbReference>
<sequence length="269" mass="28614">MSSATKALTLLSYFSTSRPEIGLSQMCRIAGRDKATTYRHLQALETAGFVEQIPATKQYRLGPALLQLAQVREATVPRKDGAKAALAALADATGETAHATLLSGNVLYGLCDCESPHHSTRAVIDMNVFPLHATASGLCSLAFGPEELLRTAVTNLEAFTENTATTEAELETLVEDVRLTGFGRGDKSFATETQGLAVPVFDHTGHFAGAVAVASVASRFTAELECSIKSELIIAAREITRNWGGTIPDAIEALWTASLNNPTEMESTS</sequence>
<evidence type="ECO:0000256" key="2">
    <source>
        <dbReference type="ARBA" id="ARBA00023125"/>
    </source>
</evidence>
<dbReference type="SUPFAM" id="SSF55781">
    <property type="entry name" value="GAF domain-like"/>
    <property type="match status" value="1"/>
</dbReference>
<evidence type="ECO:0000256" key="3">
    <source>
        <dbReference type="ARBA" id="ARBA00023163"/>
    </source>
</evidence>
<reference evidence="7" key="1">
    <citation type="submission" date="2017-05" db="EMBL/GenBank/DDBJ databases">
        <authorList>
            <person name="Rodrigo-Torres L."/>
            <person name="Arahal R. D."/>
            <person name="Lucena T."/>
        </authorList>
    </citation>
    <scope>NUCLEOTIDE SEQUENCE [LARGE SCALE GENOMIC DNA]</scope>
    <source>
        <strain evidence="7">CECT 8649</strain>
    </source>
</reference>
<gene>
    <name evidence="6" type="primary">kdgR_2</name>
    <name evidence="6" type="ORF">TRP8649_01346</name>
</gene>
<dbReference type="EMBL" id="FXXP01000001">
    <property type="protein sequence ID" value="SMX27244.1"/>
    <property type="molecule type" value="Genomic_DNA"/>
</dbReference>
<dbReference type="InterPro" id="IPR014757">
    <property type="entry name" value="Tscrpt_reg_IclR_C"/>
</dbReference>
<feature type="domain" description="IclR-ED" evidence="5">
    <location>
        <begin position="64"/>
        <end position="245"/>
    </location>
</feature>
<name>A0A238JAK8_9RHOB</name>
<dbReference type="PROSITE" id="PS51077">
    <property type="entry name" value="HTH_ICLR"/>
    <property type="match status" value="1"/>
</dbReference>
<dbReference type="Gene3D" id="3.30.450.40">
    <property type="match status" value="1"/>
</dbReference>
<evidence type="ECO:0000259" key="4">
    <source>
        <dbReference type="PROSITE" id="PS51077"/>
    </source>
</evidence>
<dbReference type="AlphaFoldDB" id="A0A238JAK8"/>
<dbReference type="Proteomes" id="UP000225972">
    <property type="component" value="Unassembled WGS sequence"/>
</dbReference>
<keyword evidence="1" id="KW-0805">Transcription regulation</keyword>